<evidence type="ECO:0000256" key="7">
    <source>
        <dbReference type="ARBA" id="ARBA00022679"/>
    </source>
</evidence>
<dbReference type="EMBL" id="AL603754">
    <property type="status" value="NOT_ANNOTATED_CDS"/>
    <property type="molecule type" value="Genomic_DNA"/>
</dbReference>
<protein>
    <recommendedName>
        <fullName evidence="15">Peripheral plasma membrane protein CASK</fullName>
    </recommendedName>
</protein>
<dbReference type="SUPFAM" id="SSF52540">
    <property type="entry name" value="P-loop containing nucleoside triphosphate hydrolases"/>
    <property type="match status" value="1"/>
</dbReference>
<keyword evidence="25 26" id="KW-1267">Proteomics identification</keyword>
<dbReference type="CDD" id="cd10831">
    <property type="entry name" value="PDZ_CASK-like"/>
    <property type="match status" value="1"/>
</dbReference>
<dbReference type="Ensembl" id="ENST00000675354.1">
    <property type="protein sequence ID" value="ENSP00000502315.1"/>
    <property type="gene ID" value="ENSG00000147044.23"/>
</dbReference>
<dbReference type="Ensembl" id="ENST00000646120">
    <property type="protein sequence ID" value="ENSP00000495291"/>
    <property type="gene ID" value="ENSG00000147044"/>
</dbReference>
<dbReference type="InterPro" id="IPR036892">
    <property type="entry name" value="L27_dom_sf"/>
</dbReference>
<evidence type="ECO:0000256" key="2">
    <source>
        <dbReference type="ARBA" id="ARBA00007014"/>
    </source>
</evidence>
<dbReference type="InterPro" id="IPR004172">
    <property type="entry name" value="L27_dom"/>
</dbReference>
<evidence type="ECO:0000259" key="18">
    <source>
        <dbReference type="PROSITE" id="PS50011"/>
    </source>
</evidence>
<dbReference type="EMBL" id="AL445239">
    <property type="status" value="NOT_ANNOTATED_CDS"/>
    <property type="molecule type" value="Genomic_DNA"/>
</dbReference>
<dbReference type="PANTHER" id="PTHR23122">
    <property type="entry name" value="MEMBRANE-ASSOCIATED GUANYLATE KINASE MAGUK"/>
    <property type="match status" value="1"/>
</dbReference>
<dbReference type="SUPFAM" id="SSF50156">
    <property type="entry name" value="PDZ domain-like"/>
    <property type="match status" value="1"/>
</dbReference>
<dbReference type="SMART" id="SM00326">
    <property type="entry name" value="SH3"/>
    <property type="match status" value="1"/>
</dbReference>
<dbReference type="OpenTargets" id="ENSG00000147044"/>
<keyword evidence="9" id="KW-0547">Nucleotide-binding</keyword>
<dbReference type="InterPro" id="IPR001478">
    <property type="entry name" value="PDZ"/>
</dbReference>
<dbReference type="Gene3D" id="2.30.42.10">
    <property type="match status" value="1"/>
</dbReference>
<evidence type="ECO:0000256" key="1">
    <source>
        <dbReference type="ARBA" id="ARBA00004202"/>
    </source>
</evidence>
<evidence type="ECO:0007829" key="25">
    <source>
        <dbReference type="PeptideAtlas" id="A0A2R8YFN5"/>
    </source>
</evidence>
<dbReference type="SMART" id="SM00072">
    <property type="entry name" value="GuKc"/>
    <property type="match status" value="1"/>
</dbReference>
<dbReference type="PROSITE" id="PS50106">
    <property type="entry name" value="PDZ"/>
    <property type="match status" value="1"/>
</dbReference>
<evidence type="ECO:0000256" key="3">
    <source>
        <dbReference type="ARBA" id="ARBA00022443"/>
    </source>
</evidence>
<dbReference type="Gene3D" id="2.30.30.40">
    <property type="entry name" value="SH3 Domains"/>
    <property type="match status" value="1"/>
</dbReference>
<evidence type="ECO:0007829" key="27">
    <source>
        <dbReference type="PubMed" id="24275569"/>
    </source>
</evidence>
<dbReference type="Gene3D" id="1.10.287.650">
    <property type="entry name" value="L27 domain"/>
    <property type="match status" value="2"/>
</dbReference>
<evidence type="ECO:0000256" key="14">
    <source>
        <dbReference type="ARBA" id="ARBA00060907"/>
    </source>
</evidence>
<comment type="subcellular location">
    <subcellularLocation>
        <location evidence="1">Cell membrane</location>
        <topology evidence="1">Peripheral membrane protein</topology>
    </subcellularLocation>
</comment>
<evidence type="ECO:0000259" key="21">
    <source>
        <dbReference type="PROSITE" id="PS51022"/>
    </source>
</evidence>
<dbReference type="PROSITE" id="PS50052">
    <property type="entry name" value="GUANYLATE_KINASE_2"/>
    <property type="match status" value="1"/>
</dbReference>
<dbReference type="AlphaFoldDB" id="A0A2R8YFN5"/>
<dbReference type="InterPro" id="IPR020590">
    <property type="entry name" value="Guanylate_kinase_CS"/>
</dbReference>
<dbReference type="InterPro" id="IPR008144">
    <property type="entry name" value="Guanylate_kin-like_dom"/>
</dbReference>
<dbReference type="InterPro" id="IPR011009">
    <property type="entry name" value="Kinase-like_dom_sf"/>
</dbReference>
<dbReference type="Pfam" id="PF00595">
    <property type="entry name" value="PDZ"/>
    <property type="match status" value="1"/>
</dbReference>
<dbReference type="Antibodypedia" id="4529">
    <property type="antibodies" value="301 antibodies from 39 providers"/>
</dbReference>
<dbReference type="FunFam" id="2.30.42.10:FF:000016">
    <property type="entry name" value="peripheral plasma membrane protein CASK isoform X2"/>
    <property type="match status" value="1"/>
</dbReference>
<dbReference type="HGNC" id="HGNC:1497">
    <property type="gene designation" value="CASK"/>
</dbReference>
<evidence type="ECO:0000256" key="8">
    <source>
        <dbReference type="ARBA" id="ARBA00022737"/>
    </source>
</evidence>
<feature type="domain" description="L27" evidence="21">
    <location>
        <begin position="408"/>
        <end position="461"/>
    </location>
</feature>
<keyword evidence="12" id="KW-0112">Calmodulin-binding</keyword>
<dbReference type="FunFam" id="3.30.200.20:FF:000051">
    <property type="entry name" value="Peripheral plasma membrane protein CASK isoform B"/>
    <property type="match status" value="1"/>
</dbReference>
<dbReference type="GO" id="GO:0004385">
    <property type="term" value="F:GMP kinase activity"/>
    <property type="evidence" value="ECO:0007669"/>
    <property type="project" value="UniProtKB-ARBA"/>
</dbReference>
<dbReference type="PROSITE" id="PS50011">
    <property type="entry name" value="PROTEIN_KINASE_DOM"/>
    <property type="match status" value="1"/>
</dbReference>
<dbReference type="GO" id="GO:0005524">
    <property type="term" value="F:ATP binding"/>
    <property type="evidence" value="ECO:0007669"/>
    <property type="project" value="UniProtKB-KW"/>
</dbReference>
<feature type="domain" description="PDZ" evidence="20">
    <location>
        <begin position="496"/>
        <end position="577"/>
    </location>
</feature>
<dbReference type="Proteomes" id="UP000005640">
    <property type="component" value="Chromosome X"/>
</dbReference>
<dbReference type="InterPro" id="IPR000719">
    <property type="entry name" value="Prot_kinase_dom"/>
</dbReference>
<dbReference type="Pfam" id="PF00625">
    <property type="entry name" value="Guanylate_kin"/>
    <property type="match status" value="1"/>
</dbReference>
<comment type="similarity">
    <text evidence="2">Belongs to the MAGUK family.</text>
</comment>
<dbReference type="EMBL" id="KF459071">
    <property type="status" value="NOT_ANNOTATED_CDS"/>
    <property type="molecule type" value="Genomic_DNA"/>
</dbReference>
<dbReference type="Pfam" id="PF07653">
    <property type="entry name" value="SH3_2"/>
    <property type="match status" value="1"/>
</dbReference>
<reference evidence="22 24" key="3">
    <citation type="journal article" date="2005" name="Nature">
        <title>The DNA sequence of the human X chromosome.</title>
        <authorList>
            <person name="Ross M.T."/>
            <person name="Grafham D.V."/>
            <person name="Coffey A.J."/>
            <person name="Scherer S."/>
            <person name="McLay K."/>
            <person name="Muzny D."/>
            <person name="Platzer M."/>
            <person name="Howell G.R."/>
            <person name="Burrows C."/>
            <person name="Bird C.P."/>
            <person name="Frankish A."/>
            <person name="Lovell F.L."/>
            <person name="Howe K.L."/>
            <person name="Ashurst J.L."/>
            <person name="Fulton R.S."/>
            <person name="Sudbrak R."/>
            <person name="Wen G."/>
            <person name="Jones M.C."/>
            <person name="Hurles M.E."/>
            <person name="Andrews T.D."/>
            <person name="Scott C.E."/>
            <person name="Searle S."/>
            <person name="Ramser J."/>
            <person name="Whittaker A."/>
            <person name="Deadman R."/>
            <person name="Carter N.P."/>
            <person name="Hunt S.E."/>
            <person name="Chen R."/>
            <person name="Cree A."/>
            <person name="Gunaratne P."/>
            <person name="Havlak P."/>
            <person name="Hodgson A."/>
            <person name="Metzker M.L."/>
            <person name="Richards S."/>
            <person name="Scott G."/>
            <person name="Steffen D."/>
            <person name="Sodergren E."/>
            <person name="Wheeler D.A."/>
            <person name="Worley K.C."/>
            <person name="Ainscough R."/>
            <person name="Ambrose K.D."/>
            <person name="Ansari-Lari M.A."/>
            <person name="Aradhya S."/>
            <person name="Ashwell R.I."/>
            <person name="Babbage A.K."/>
            <person name="Bagguley C.L."/>
            <person name="Ballabio A."/>
            <person name="Banerjee R."/>
            <person name="Barker G.E."/>
            <person name="Barlow K.F."/>
            <person name="Barrett I.P."/>
            <person name="Bates K.N."/>
            <person name="Beare D.M."/>
            <person name="Beasley H."/>
            <person name="Beasley O."/>
            <person name="Beck A."/>
            <person name="Bethel G."/>
            <person name="Blechschmidt K."/>
            <person name="Brady N."/>
            <person name="Bray-Allen S."/>
            <person name="Bridgeman A.M."/>
            <person name="Brown A.J."/>
            <person name="Brown M.J."/>
            <person name="Bonnin D."/>
            <person name="Bruford E.A."/>
            <person name="Buhay C."/>
            <person name="Burch P."/>
            <person name="Burford D."/>
            <person name="Burgess J."/>
            <person name="Burrill W."/>
            <person name="Burton J."/>
            <person name="Bye J.M."/>
            <person name="Carder C."/>
            <person name="Carrel L."/>
            <person name="Chako J."/>
            <person name="Chapman J.C."/>
            <person name="Chavez D."/>
            <person name="Chen E."/>
            <person name="Chen G."/>
            <person name="Chen Y."/>
            <person name="Chen Z."/>
            <person name="Chinault C."/>
            <person name="Ciccodicola A."/>
            <person name="Clark S.Y."/>
            <person name="Clarke G."/>
            <person name="Clee C.M."/>
            <person name="Clegg S."/>
            <person name="Clerc-Blankenburg K."/>
            <person name="Clifford K."/>
            <person name="Cobley V."/>
            <person name="Cole C.G."/>
            <person name="Conquer J.S."/>
            <person name="Corby N."/>
            <person name="Connor R.E."/>
            <person name="David R."/>
            <person name="Davies J."/>
            <person name="Davis C."/>
            <person name="Davis J."/>
            <person name="Delgado O."/>
            <person name="Deshazo D."/>
            <person name="Dhami P."/>
            <person name="Ding Y."/>
            <person name="Dinh H."/>
            <person name="Dodsworth S."/>
            <person name="Draper H."/>
            <person name="Dugan-Rocha S."/>
            <person name="Dunham A."/>
            <person name="Dunn M."/>
            <person name="Durbin K.J."/>
            <person name="Dutta I."/>
            <person name="Eades T."/>
            <person name="Ellwood M."/>
            <person name="Emery-Cohen A."/>
            <person name="Errington H."/>
            <person name="Evans K.L."/>
            <person name="Faulkner L."/>
            <person name="Francis F."/>
            <person name="Frankland J."/>
            <person name="Fraser A.E."/>
            <person name="Galgoczy P."/>
            <person name="Gilbert J."/>
            <person name="Gill R."/>
            <person name="Glockner G."/>
            <person name="Gregory S.G."/>
            <person name="Gribble S."/>
            <person name="Griffiths C."/>
            <person name="Grocock R."/>
            <person name="Gu Y."/>
            <person name="Gwilliam R."/>
            <person name="Hamilton C."/>
            <person name="Hart E.A."/>
            <person name="Hawes A."/>
            <person name="Heath P.D."/>
            <person name="Heitmann K."/>
            <person name="Hennig S."/>
            <person name="Hernandez J."/>
            <person name="Hinzmann B."/>
            <person name="Ho S."/>
            <person name="Hoffs M."/>
            <person name="Howden P.J."/>
            <person name="Huckle E.J."/>
            <person name="Hume J."/>
            <person name="Hunt P.J."/>
            <person name="Hunt A.R."/>
            <person name="Isherwood J."/>
            <person name="Jacob L."/>
            <person name="Johnson D."/>
            <person name="Jones S."/>
            <person name="de Jong P.J."/>
            <person name="Joseph S.S."/>
            <person name="Keenan S."/>
            <person name="Kelly S."/>
            <person name="Kershaw J.K."/>
            <person name="Khan Z."/>
            <person name="Kioschis P."/>
            <person name="Klages S."/>
            <person name="Knights A.J."/>
            <person name="Kosiura A."/>
            <person name="Kovar-Smith C."/>
            <person name="Laird G.K."/>
            <person name="Langford C."/>
            <person name="Lawlor S."/>
            <person name="Leversha M."/>
            <person name="Lewis L."/>
            <person name="Liu W."/>
            <person name="Lloyd C."/>
            <person name="Lloyd D.M."/>
            <person name="Loulseged H."/>
            <person name="Loveland J.E."/>
            <person name="Lovell J.D."/>
            <person name="Lozado R."/>
            <person name="Lu J."/>
            <person name="Lyne R."/>
            <person name="Ma J."/>
            <person name="Maheshwari M."/>
            <person name="Matthews L.H."/>
            <person name="McDowall J."/>
            <person name="McLaren S."/>
            <person name="McMurray A."/>
            <person name="Meidl P."/>
            <person name="Meitinger T."/>
            <person name="Milne S."/>
            <person name="Miner G."/>
            <person name="Mistry S.L."/>
            <person name="Morgan M."/>
            <person name="Morris S."/>
            <person name="Muller I."/>
            <person name="Mullikin J.C."/>
            <person name="Nguyen N."/>
            <person name="Nordsiek G."/>
            <person name="Nyakatura G."/>
            <person name="O'Dell C.N."/>
            <person name="Okwuonu G."/>
            <person name="Palmer S."/>
            <person name="Pandian R."/>
            <person name="Parker D."/>
            <person name="Parrish J."/>
            <person name="Pasternak S."/>
            <person name="Patel D."/>
            <person name="Pearce A.V."/>
            <person name="Pearson D.M."/>
            <person name="Pelan S.E."/>
            <person name="Perez L."/>
            <person name="Porter K.M."/>
            <person name="Ramsey Y."/>
            <person name="Reichwald K."/>
            <person name="Rhodes S."/>
            <person name="Ridler K.A."/>
            <person name="Schlessinger D."/>
            <person name="Schueler M.G."/>
            <person name="Sehra H.K."/>
            <person name="Shaw-Smith C."/>
            <person name="Shen H."/>
            <person name="Sheridan E.M."/>
            <person name="Shownkeen R."/>
            <person name="Skuce C.D."/>
            <person name="Smith M.L."/>
            <person name="Sotheran E.C."/>
            <person name="Steingruber H.E."/>
            <person name="Steward C.A."/>
            <person name="Storey R."/>
            <person name="Swann R.M."/>
            <person name="Swarbreck D."/>
            <person name="Tabor P.E."/>
            <person name="Taudien S."/>
            <person name="Taylor T."/>
            <person name="Teague B."/>
            <person name="Thomas K."/>
            <person name="Thorpe A."/>
            <person name="Timms K."/>
            <person name="Tracey A."/>
            <person name="Trevanion S."/>
            <person name="Tromans A.C."/>
            <person name="d'Urso M."/>
            <person name="Verduzco D."/>
            <person name="Villasana D."/>
            <person name="Waldron L."/>
            <person name="Wall M."/>
            <person name="Wang Q."/>
            <person name="Warren J."/>
            <person name="Warry G.L."/>
            <person name="Wei X."/>
            <person name="West A."/>
            <person name="Whitehead S.L."/>
            <person name="Whiteley M.N."/>
            <person name="Wilkinson J.E."/>
            <person name="Willey D.L."/>
            <person name="Williams G."/>
            <person name="Williams L."/>
            <person name="Williamson A."/>
            <person name="Williamson H."/>
            <person name="Wilming L."/>
            <person name="Woodmansey R.L."/>
            <person name="Wray P.W."/>
            <person name="Yen J."/>
            <person name="Zhang J."/>
            <person name="Zhou J."/>
            <person name="Zoghbi H."/>
            <person name="Zorilla S."/>
            <person name="Buck D."/>
            <person name="Reinhardt R."/>
            <person name="Poustka A."/>
            <person name="Rosenthal A."/>
            <person name="Lehrach H."/>
            <person name="Meindl A."/>
            <person name="Minx P.J."/>
            <person name="Hillier L.W."/>
            <person name="Willard H.F."/>
            <person name="Wilson R.K."/>
            <person name="Waterston R.H."/>
            <person name="Rice C.M."/>
            <person name="Vaudin M."/>
            <person name="Coulson A."/>
            <person name="Nelson D.L."/>
            <person name="Weinstock G."/>
            <person name="Sulston J.E."/>
            <person name="Durbin R."/>
            <person name="Hubbard T."/>
            <person name="Gibbs R.A."/>
            <person name="Beck S."/>
            <person name="Rogers J."/>
            <person name="Bentley D.R."/>
        </authorList>
    </citation>
    <scope>NUCLEOTIDE SEQUENCE [LARGE SCALE GENOMIC DNA]</scope>
</reference>
<dbReference type="PROSITE" id="PS51022">
    <property type="entry name" value="L27"/>
    <property type="match status" value="2"/>
</dbReference>
<accession>A0A2R8YFN5</accession>
<dbReference type="GO" id="GO:0005516">
    <property type="term" value="F:calmodulin binding"/>
    <property type="evidence" value="ECO:0007669"/>
    <property type="project" value="UniProtKB-KW"/>
</dbReference>
<evidence type="ECO:0000259" key="17">
    <source>
        <dbReference type="PROSITE" id="PS50002"/>
    </source>
</evidence>
<dbReference type="SUPFAM" id="SSF56112">
    <property type="entry name" value="Protein kinase-like (PK-like)"/>
    <property type="match status" value="1"/>
</dbReference>
<dbReference type="EMBL" id="AL627402">
    <property type="status" value="NOT_ANNOTATED_CDS"/>
    <property type="molecule type" value="Genomic_DNA"/>
</dbReference>
<dbReference type="GO" id="GO:0030054">
    <property type="term" value="C:cell junction"/>
    <property type="evidence" value="ECO:0007669"/>
    <property type="project" value="UniProtKB-ARBA"/>
</dbReference>
<evidence type="ECO:0000313" key="22">
    <source>
        <dbReference type="Ensembl" id="ENSP00000495291"/>
    </source>
</evidence>
<keyword evidence="3 16" id="KW-0728">SH3 domain</keyword>
<reference evidence="23" key="1">
    <citation type="journal article" date="2001" name="Nature">
        <title>Initial sequencing and analysis of the human genome.</title>
        <authorList>
            <consortium name="International Human Genome Sequencing Consortium"/>
            <person name="Lander E.S."/>
            <person name="Linton L.M."/>
            <person name="Birren B."/>
            <person name="Nusbaum C."/>
            <person name="Zody M.C."/>
            <person name="Baldwin J."/>
            <person name="Devon K."/>
            <person name="Dewar K."/>
            <person name="Doyle M."/>
            <person name="FitzHugh W."/>
            <person name="Funke R."/>
            <person name="Gage D."/>
            <person name="Harris K."/>
            <person name="Heaford A."/>
            <person name="Howland J."/>
            <person name="Kann L."/>
            <person name="Lehoczky J."/>
            <person name="LeVine R."/>
            <person name="McEwan P."/>
            <person name="McKernan K."/>
            <person name="Meldrim J."/>
            <person name="Mesirov J.P."/>
            <person name="Miranda C."/>
            <person name="Morris W."/>
            <person name="Naylor J."/>
            <person name="Raymond C."/>
            <person name="Rosetti M."/>
            <person name="Santos R."/>
            <person name="Sheridan A."/>
            <person name="Sougnez C."/>
            <person name="Stange-Thomann N."/>
            <person name="Stojanovic N."/>
            <person name="Subramanian A."/>
            <person name="Wyman D."/>
            <person name="Rogers J."/>
            <person name="Sulston J."/>
            <person name="Ainscough R."/>
            <person name="Beck S."/>
            <person name="Bentley D."/>
            <person name="Burton J."/>
            <person name="Clee C."/>
            <person name="Carter N."/>
            <person name="Coulson A."/>
            <person name="Deadman R."/>
            <person name="Deloukas P."/>
            <person name="Dunham A."/>
            <person name="Dunham I."/>
            <person name="Durbin R."/>
            <person name="French L."/>
            <person name="Grafham D."/>
            <person name="Gregory S."/>
            <person name="Hubbard T."/>
            <person name="Humphray S."/>
            <person name="Hunt A."/>
            <person name="Jones M."/>
            <person name="Lloyd C."/>
            <person name="McMurray A."/>
            <person name="Matthews L."/>
            <person name="Mercer S."/>
            <person name="Milne S."/>
            <person name="Mullikin J.C."/>
            <person name="Mungall A."/>
            <person name="Plumb R."/>
            <person name="Ross M."/>
            <person name="Shownkeen R."/>
            <person name="Sims S."/>
            <person name="Waterston R.H."/>
            <person name="Wilson R.K."/>
            <person name="Hillier L.W."/>
            <person name="McPherson J.D."/>
            <person name="Marra M.A."/>
            <person name="Mardis E.R."/>
            <person name="Fulton L.A."/>
            <person name="Chinwalla A.T."/>
            <person name="Pepin K.H."/>
            <person name="Gish W.R."/>
            <person name="Chissoe S.L."/>
            <person name="Wendl M.C."/>
            <person name="Delehaunty K.D."/>
            <person name="Miner T.L."/>
            <person name="Delehaunty A."/>
            <person name="Kramer J.B."/>
            <person name="Cook L.L."/>
            <person name="Fulton R.S."/>
            <person name="Johnson D.L."/>
            <person name="Minx P.J."/>
            <person name="Clifton S.W."/>
            <person name="Hawkins T."/>
            <person name="Branscomb E."/>
            <person name="Predki P."/>
            <person name="Richardson P."/>
            <person name="Wenning S."/>
            <person name="Slezak T."/>
            <person name="Doggett N."/>
            <person name="Cheng J.F."/>
            <person name="Olsen A."/>
            <person name="Lucas S."/>
            <person name="Elkin C."/>
            <person name="Uberbacher E."/>
            <person name="Frazier M."/>
            <person name="Gibbs R.A."/>
            <person name="Muzny D.M."/>
            <person name="Scherer S.E."/>
            <person name="Bouck J.B."/>
            <person name="Sodergren E.J."/>
            <person name="Worley K.C."/>
            <person name="Rives C.M."/>
            <person name="Gorrell J.H."/>
            <person name="Metzker M.L."/>
            <person name="Naylor S.L."/>
            <person name="Kucherlapati R.S."/>
            <person name="Nelson D.L."/>
            <person name="Weinstock G.M."/>
            <person name="Sakaki Y."/>
            <person name="Fujiyama A."/>
            <person name="Hattori M."/>
            <person name="Yada T."/>
            <person name="Toyoda A."/>
            <person name="Itoh T."/>
            <person name="Kawagoe C."/>
            <person name="Watanabe H."/>
            <person name="Totoki Y."/>
            <person name="Taylor T."/>
            <person name="Weissenbach J."/>
            <person name="Heilig R."/>
            <person name="Saurin W."/>
            <person name="Artiguenave F."/>
            <person name="Brottier P."/>
            <person name="Bruls T."/>
            <person name="Pelletier E."/>
            <person name="Robert C."/>
            <person name="Wincker P."/>
            <person name="Smith D.R."/>
            <person name="Doucette-Stamm L."/>
            <person name="Rubenfield M."/>
            <person name="Weinstock K."/>
            <person name="Lee H.M."/>
            <person name="Dubois J."/>
            <person name="Rosenthal A."/>
            <person name="Platzer M."/>
            <person name="Nyakatura G."/>
            <person name="Taudien S."/>
            <person name="Rump A."/>
            <person name="Yang H."/>
            <person name="Yu J."/>
            <person name="Wang J."/>
            <person name="Huang G."/>
            <person name="Gu J."/>
            <person name="Hood L."/>
            <person name="Rowen L."/>
            <person name="Madan A."/>
            <person name="Qin S."/>
            <person name="Davis R.W."/>
            <person name="Federspiel N.A."/>
            <person name="Abola A.P."/>
            <person name="Proctor M.J."/>
            <person name="Myers R.M."/>
            <person name="Schmutz J."/>
            <person name="Dickson M."/>
            <person name="Grimwood J."/>
            <person name="Cox D.R."/>
            <person name="Olson M.V."/>
            <person name="Kaul R."/>
            <person name="Raymond C."/>
            <person name="Shimizu N."/>
            <person name="Kawasaki K."/>
            <person name="Minoshima S."/>
            <person name="Evans G.A."/>
            <person name="Athanasiou M."/>
            <person name="Schultz R."/>
            <person name="Roe B.A."/>
            <person name="Chen F."/>
            <person name="Pan H."/>
            <person name="Ramser J."/>
            <person name="Lehrach H."/>
            <person name="Reinhardt R."/>
            <person name="McCombie W.R."/>
            <person name="de la Bastide M."/>
            <person name="Dedhia N."/>
            <person name="Blocker H."/>
            <person name="Hornischer K."/>
            <person name="Nordsiek G."/>
            <person name="Agarwala R."/>
            <person name="Aravind L."/>
            <person name="Bailey J.A."/>
            <person name="Bateman A."/>
            <person name="Batzoglou S."/>
            <person name="Birney E."/>
            <person name="Bork P."/>
            <person name="Brown D.G."/>
            <person name="Burge C.B."/>
            <person name="Cerutti L."/>
            <person name="Chen H.C."/>
            <person name="Church D."/>
            <person name="Clamp M."/>
            <person name="Copley R.R."/>
            <person name="Doerks T."/>
            <person name="Eddy S.R."/>
            <person name="Eichler E.E."/>
            <person name="Furey T.S."/>
            <person name="Galagan J."/>
            <person name="Gilbert J.G."/>
            <person name="Harmon C."/>
            <person name="Hayashizaki Y."/>
            <person name="Haussler D."/>
            <person name="Hermjakob H."/>
            <person name="Hokamp K."/>
            <person name="Jang W."/>
            <person name="Johnson L.S."/>
            <person name="Jones T.A."/>
            <person name="Kasif S."/>
            <person name="Kaspryzk A."/>
            <person name="Kennedy S."/>
            <person name="Kent W.J."/>
            <person name="Kitts P."/>
            <person name="Koonin E.V."/>
            <person name="Korf I."/>
            <person name="Kulp D."/>
            <person name="Lancet D."/>
            <person name="Lowe T.M."/>
            <person name="McLysaght A."/>
            <person name="Mikkelsen T."/>
            <person name="Moran J.V."/>
            <person name="Mulder N."/>
            <person name="Pollara V.J."/>
            <person name="Ponting C.P."/>
            <person name="Schuler G."/>
            <person name="Schultz J."/>
            <person name="Slater G."/>
            <person name="Smit A.F."/>
            <person name="Stupka E."/>
            <person name="Szustakowski J."/>
            <person name="Thierry-Mieg D."/>
            <person name="Thierry-Mieg J."/>
            <person name="Wagner L."/>
            <person name="Wallis J."/>
            <person name="Wheeler R."/>
            <person name="Williams A."/>
            <person name="Wolf Y.I."/>
            <person name="Wolfe K.H."/>
            <person name="Yang S.P."/>
            <person name="Yeh R.F."/>
            <person name="Collins F."/>
            <person name="Guyer M.S."/>
            <person name="Peterson J."/>
            <person name="Felsenfeld A."/>
            <person name="Wetterstrand K.A."/>
            <person name="Patrinos A."/>
            <person name="Morgan M.J."/>
            <person name="de Jong P."/>
            <person name="Catanese J.J."/>
            <person name="Osoegawa K."/>
            <person name="Shizuya H."/>
            <person name="Choi S."/>
            <person name="Chen Y.J."/>
        </authorList>
    </citation>
    <scope>NUCLEOTIDE SEQUENCE [LARGE SCALE GENOMIC DNA]</scope>
</reference>
<evidence type="ECO:0000256" key="13">
    <source>
        <dbReference type="ARBA" id="ARBA00023136"/>
    </source>
</evidence>
<dbReference type="InterPro" id="IPR001452">
    <property type="entry name" value="SH3_domain"/>
</dbReference>
<feature type="domain" description="Guanylate kinase-like" evidence="19">
    <location>
        <begin position="717"/>
        <end position="889"/>
    </location>
</feature>
<evidence type="ECO:0000259" key="19">
    <source>
        <dbReference type="PROSITE" id="PS50052"/>
    </source>
</evidence>
<reference evidence="22" key="5">
    <citation type="submission" date="2018-04" db="UniProtKB">
        <authorList>
            <consortium name="Ensembl"/>
        </authorList>
    </citation>
    <scope>IDENTIFICATION</scope>
</reference>
<keyword evidence="5" id="KW-0723">Serine/threonine-protein kinase</keyword>
<dbReference type="EMBL" id="AL353691">
    <property type="status" value="NOT_ANNOTATED_CDS"/>
    <property type="molecule type" value="Genomic_DNA"/>
</dbReference>
<keyword evidence="11" id="KW-0067">ATP-binding</keyword>
<dbReference type="SMART" id="SM00228">
    <property type="entry name" value="PDZ"/>
    <property type="match status" value="1"/>
</dbReference>
<evidence type="ECO:0000313" key="24">
    <source>
        <dbReference type="Proteomes" id="UP000005640"/>
    </source>
</evidence>
<keyword evidence="24" id="KW-1185">Reference proteome</keyword>
<keyword evidence="6" id="KW-0597">Phosphoprotein</keyword>
<dbReference type="EMBL" id="AL158144">
    <property type="status" value="NOT_ANNOTATED_CDS"/>
    <property type="molecule type" value="Genomic_DNA"/>
</dbReference>
<dbReference type="FunFam" id="1.10.510.10:FF:000062">
    <property type="entry name" value="peripheral plasma membrane protein CASK isoform X2"/>
    <property type="match status" value="1"/>
</dbReference>
<organism evidence="22 24">
    <name type="scientific">Homo sapiens</name>
    <name type="common">Human</name>
    <dbReference type="NCBI Taxonomy" id="9606"/>
    <lineage>
        <taxon>Eukaryota</taxon>
        <taxon>Metazoa</taxon>
        <taxon>Chordata</taxon>
        <taxon>Craniata</taxon>
        <taxon>Vertebrata</taxon>
        <taxon>Euteleostomi</taxon>
        <taxon>Mammalia</taxon>
        <taxon>Eutheria</taxon>
        <taxon>Euarchontoglires</taxon>
        <taxon>Primates</taxon>
        <taxon>Haplorrhini</taxon>
        <taxon>Catarrhini</taxon>
        <taxon>Hominidae</taxon>
        <taxon>Homo</taxon>
    </lineage>
</organism>
<keyword evidence="13" id="KW-0472">Membrane</keyword>
<dbReference type="SUPFAM" id="SSF101288">
    <property type="entry name" value="L27 domain"/>
    <property type="match status" value="2"/>
</dbReference>
<proteinExistence type="evidence at protein level"/>
<keyword evidence="8" id="KW-0677">Repeat</keyword>
<dbReference type="InterPro" id="IPR008145">
    <property type="entry name" value="GK/Ca_channel_bsu"/>
</dbReference>
<dbReference type="Gene3D" id="3.30.200.20">
    <property type="entry name" value="Phosphorylase Kinase, domain 1"/>
    <property type="match status" value="1"/>
</dbReference>
<keyword evidence="10" id="KW-0418">Kinase</keyword>
<dbReference type="OrthoDB" id="65789at2759"/>
<dbReference type="CDD" id="cd14094">
    <property type="entry name" value="STKc_CASK"/>
    <property type="match status" value="1"/>
</dbReference>
<dbReference type="GO" id="GO:0004674">
    <property type="term" value="F:protein serine/threonine kinase activity"/>
    <property type="evidence" value="ECO:0007669"/>
    <property type="project" value="UniProtKB-KW"/>
</dbReference>
<dbReference type="InterPro" id="IPR014775">
    <property type="entry name" value="L27_C"/>
</dbReference>
<dbReference type="EMBL" id="KF459072">
    <property type="status" value="NOT_ANNOTATED_CDS"/>
    <property type="molecule type" value="Genomic_DNA"/>
</dbReference>
<evidence type="ECO:0000256" key="5">
    <source>
        <dbReference type="ARBA" id="ARBA00022527"/>
    </source>
</evidence>
<evidence type="ECO:0000256" key="9">
    <source>
        <dbReference type="ARBA" id="ARBA00022741"/>
    </source>
</evidence>
<keyword evidence="7" id="KW-0808">Transferase</keyword>
<dbReference type="InterPro" id="IPR036028">
    <property type="entry name" value="SH3-like_dom_sf"/>
</dbReference>
<dbReference type="VEuPathDB" id="HostDB:ENSG00000147044"/>
<name>A0A2R8YFN5_HUMAN</name>
<keyword evidence="4" id="KW-1003">Cell membrane</keyword>
<dbReference type="SMART" id="SM00569">
    <property type="entry name" value="L27"/>
    <property type="match status" value="2"/>
</dbReference>
<dbReference type="Gene3D" id="3.30.63.10">
    <property type="entry name" value="Guanylate Kinase phosphate binding domain"/>
    <property type="match status" value="1"/>
</dbReference>
<evidence type="ECO:0000256" key="4">
    <source>
        <dbReference type="ARBA" id="ARBA00022475"/>
    </source>
</evidence>
<dbReference type="ChiTaRS" id="CASK">
    <property type="organism name" value="human"/>
</dbReference>
<gene>
    <name evidence="22" type="primary">CASK</name>
</gene>
<dbReference type="GO" id="GO:0005886">
    <property type="term" value="C:plasma membrane"/>
    <property type="evidence" value="ECO:0007669"/>
    <property type="project" value="UniProtKB-SubCell"/>
</dbReference>
<dbReference type="ExpressionAtlas" id="A0A2R8YFN5">
    <property type="expression patterns" value="baseline and differential"/>
</dbReference>
<evidence type="ECO:0000256" key="10">
    <source>
        <dbReference type="ARBA" id="ARBA00022777"/>
    </source>
</evidence>
<evidence type="ECO:0000256" key="12">
    <source>
        <dbReference type="ARBA" id="ARBA00022860"/>
    </source>
</evidence>
<dbReference type="PROSITE" id="PS50002">
    <property type="entry name" value="SH3"/>
    <property type="match status" value="1"/>
</dbReference>
<evidence type="ECO:0000256" key="6">
    <source>
        <dbReference type="ARBA" id="ARBA00022553"/>
    </source>
</evidence>
<dbReference type="GeneTree" id="ENSGT00940000155600"/>
<sequence length="904" mass="102892">MADDDVLFEDVYELCEVIGKGPFSVVRRCINRETGQQFAVKIVDVAKFTSSPGLSTEGKRWISNLKREASICHMLKHPHIVELLETYSSDGMLYMVFEFMDGADLCFEIVKRADAGFVYSEAVASHYMRQILEALRYCHDNNIIHRDVKPHCVLLASKENSAPVKLGGFGVAIQLGESGLVAGGRVGTPHFMAPEVVKREPYGKPVDVWGCGVILFILLSGCLPFYGTKERLFEGIIKGKYKMNPRQWSHISESAKDLVRRMLMLDPAERITVYEALNHPWLKERDRYAYKIHLPETVEQLRKFNARRKLKGAVLAAVSSHKFNSFYGDPPEELPDFSEDPTSSGLLAAERAVSQVLDSLEEIHALTDCSEKDLDFLHSVFQDQHLHTLLDLYDKINTKSSPQIRNPPSDAVQRAKEVLEEISCYPENNDAKELKRILTQPHFMALLQTHDVVAHEVYSDEALRVTPPPTSPYLNGDSPESANGDMDMENVTRVRLVQFQKNTDEPMGITLKMNELNHCIVARIMHGGMIHRQGTLHVGDEIREINGISVANQTVEQLQKMLREMRGSITFKIVPSYRTQSSSCEDLPSTTQPKGRQIYVRAQFEYDPAKDDLIPCKEAGIRFRVGDIIQIISKDDHNWWQGKLENSKNGTAGLIPSPELQEWRVACIAMEKTKQEQQASCTWFGKKKKQYKDKYLAKHNADLVTYEEVVKLPAFKRKTLVLLGAHGVGRRHIKNTLITKHPDRFAYPIPHTTRPPKKDEENGKNYYFVSHDQMMQDISNNEYLEYGSHEDAMYGTKLETIRKIHEQGLIAILDVEPQALKVLRTAEFAPFVVFIAAPTITPGLNEDESLQRLQKESDILQRTYAHYFDLTIINNEIDETIRHLEEAVELVCTAPQWVPVSWVY</sequence>
<dbReference type="InterPro" id="IPR050716">
    <property type="entry name" value="MAGUK"/>
</dbReference>
<dbReference type="SMR" id="A0A2R8YFN5"/>
<dbReference type="InterPro" id="IPR027417">
    <property type="entry name" value="P-loop_NTPase"/>
</dbReference>
<dbReference type="CDD" id="cd12081">
    <property type="entry name" value="SH3_CASK"/>
    <property type="match status" value="1"/>
</dbReference>
<dbReference type="Gene3D" id="3.40.50.300">
    <property type="entry name" value="P-loop containing nucleotide triphosphate hydrolases"/>
    <property type="match status" value="1"/>
</dbReference>
<evidence type="ECO:0000256" key="16">
    <source>
        <dbReference type="PROSITE-ProRule" id="PRU00192"/>
    </source>
</evidence>
<dbReference type="PROSITE" id="PS00856">
    <property type="entry name" value="GUANYLATE_KINASE_1"/>
    <property type="match status" value="1"/>
</dbReference>
<dbReference type="Gene3D" id="6.10.140.620">
    <property type="match status" value="1"/>
</dbReference>
<reference evidence="27" key="4">
    <citation type="journal article" date="2014" name="J. Proteomics">
        <title>An enzyme assisted RP-RPLC approach for in-depth analysis of human liver phosphoproteome.</title>
        <authorList>
            <person name="Bian Y."/>
            <person name="Song C."/>
            <person name="Cheng K."/>
            <person name="Dong M."/>
            <person name="Wang F."/>
            <person name="Huang J."/>
            <person name="Sun D."/>
            <person name="Wang L."/>
            <person name="Ye M."/>
            <person name="Zou H."/>
        </authorList>
    </citation>
    <scope>IDENTIFICATION BY MASS SPECTROMETRY [LARGE SCALE ANALYSIS]</scope>
</reference>
<comment type="similarity">
    <text evidence="14">In the N-terminal section; belongs to the protein kinase superfamily. CAMK Ser/Thr protein kinase family. CaMK subfamily.</text>
</comment>
<feature type="domain" description="Protein kinase" evidence="18">
    <location>
        <begin position="12"/>
        <end position="282"/>
    </location>
</feature>
<dbReference type="Pfam" id="PF00069">
    <property type="entry name" value="Pkinase"/>
    <property type="match status" value="1"/>
</dbReference>
<dbReference type="Bgee" id="ENSG00000147044">
    <property type="expression patterns" value="Expressed in buccal mucosa cell and 211 other cell types or tissues"/>
</dbReference>
<evidence type="ECO:0007829" key="26">
    <source>
        <dbReference type="ProteomicsDB" id="A0A2R8YFN5"/>
    </source>
</evidence>
<dbReference type="FunFam" id="3.40.50.300:FF:000146">
    <property type="entry name" value="MAGUK p55 subfamily member 6 isoform X1"/>
    <property type="match status" value="1"/>
</dbReference>
<evidence type="ECO:0000256" key="15">
    <source>
        <dbReference type="ARBA" id="ARBA00071925"/>
    </source>
</evidence>
<evidence type="ECO:0000313" key="23">
    <source>
        <dbReference type="Ensembl" id="ENSP00000502315.1"/>
    </source>
</evidence>
<dbReference type="Gene3D" id="1.10.510.10">
    <property type="entry name" value="Transferase(Phosphotransferase) domain 1"/>
    <property type="match status" value="1"/>
</dbReference>
<feature type="domain" description="SH3" evidence="17">
    <location>
        <begin position="595"/>
        <end position="665"/>
    </location>
</feature>
<dbReference type="InterPro" id="IPR035473">
    <property type="entry name" value="CASK_SH3"/>
</dbReference>
<evidence type="ECO:0000259" key="20">
    <source>
        <dbReference type="PROSITE" id="PS50106"/>
    </source>
</evidence>
<dbReference type="SUPFAM" id="SSF50044">
    <property type="entry name" value="SH3-domain"/>
    <property type="match status" value="1"/>
</dbReference>
<evidence type="ECO:0000256" key="11">
    <source>
        <dbReference type="ARBA" id="ARBA00022840"/>
    </source>
</evidence>
<dbReference type="InterPro" id="IPR036034">
    <property type="entry name" value="PDZ_sf"/>
</dbReference>
<reference evidence="23" key="2">
    <citation type="journal article" date="2004" name="Nature">
        <title>Finishing the euchromatic sequence of the human genome.</title>
        <authorList>
            <consortium name="International Human Genome Sequencing Consortium"/>
        </authorList>
    </citation>
    <scope>NUCLEOTIDE SEQUENCE [LARGE SCALE GENOMIC DNA]</scope>
</reference>
<dbReference type="Pfam" id="PF02828">
    <property type="entry name" value="L27"/>
    <property type="match status" value="2"/>
</dbReference>
<feature type="domain" description="L27" evidence="21">
    <location>
        <begin position="349"/>
        <end position="404"/>
    </location>
</feature>
<dbReference type="CDD" id="cd00071">
    <property type="entry name" value="GMPK"/>
    <property type="match status" value="1"/>
</dbReference>
<dbReference type="FunFam" id="3.30.63.10:FF:000004">
    <property type="entry name" value="peripheral plasma membrane protein CASK isoform X2"/>
    <property type="match status" value="1"/>
</dbReference>